<keyword evidence="4 6" id="KW-1133">Transmembrane helix</keyword>
<evidence type="ECO:0000256" key="3">
    <source>
        <dbReference type="ARBA" id="ARBA00022692"/>
    </source>
</evidence>
<protein>
    <submittedName>
        <fullName evidence="8">EamA family transporter</fullName>
    </submittedName>
</protein>
<evidence type="ECO:0000256" key="6">
    <source>
        <dbReference type="SAM" id="Phobius"/>
    </source>
</evidence>
<feature type="transmembrane region" description="Helical" evidence="6">
    <location>
        <begin position="93"/>
        <end position="111"/>
    </location>
</feature>
<reference evidence="8 9" key="1">
    <citation type="submission" date="2023-06" db="EMBL/GenBank/DDBJ databases">
        <authorList>
            <person name="Feng G."/>
            <person name="Li J."/>
            <person name="Zhu H."/>
        </authorList>
    </citation>
    <scope>NUCLEOTIDE SEQUENCE [LARGE SCALE GENOMIC DNA]</scope>
    <source>
        <strain evidence="8 9">RHCKG23</strain>
    </source>
</reference>
<feature type="transmembrane region" description="Helical" evidence="6">
    <location>
        <begin position="262"/>
        <end position="279"/>
    </location>
</feature>
<feature type="transmembrane region" description="Helical" evidence="6">
    <location>
        <begin position="67"/>
        <end position="87"/>
    </location>
</feature>
<dbReference type="InterPro" id="IPR000620">
    <property type="entry name" value="EamA_dom"/>
</dbReference>
<keyword evidence="3 6" id="KW-0812">Transmembrane</keyword>
<dbReference type="EMBL" id="JAUCML010000002">
    <property type="protein sequence ID" value="MDM7884116.1"/>
    <property type="molecule type" value="Genomic_DNA"/>
</dbReference>
<evidence type="ECO:0000256" key="1">
    <source>
        <dbReference type="ARBA" id="ARBA00004141"/>
    </source>
</evidence>
<evidence type="ECO:0000313" key="9">
    <source>
        <dbReference type="Proteomes" id="UP001237823"/>
    </source>
</evidence>
<dbReference type="SUPFAM" id="SSF103481">
    <property type="entry name" value="Multidrug resistance efflux transporter EmrE"/>
    <property type="match status" value="2"/>
</dbReference>
<organism evidence="8 9">
    <name type="scientific">Curtobacterium citri</name>
    <dbReference type="NCBI Taxonomy" id="3055139"/>
    <lineage>
        <taxon>Bacteria</taxon>
        <taxon>Bacillati</taxon>
        <taxon>Actinomycetota</taxon>
        <taxon>Actinomycetes</taxon>
        <taxon>Micrococcales</taxon>
        <taxon>Microbacteriaceae</taxon>
        <taxon>Curtobacterium</taxon>
    </lineage>
</organism>
<accession>A0ABT7T3H3</accession>
<dbReference type="InterPro" id="IPR050638">
    <property type="entry name" value="AA-Vitamin_Transporters"/>
</dbReference>
<sequence>MATAPRVPAPLLALAAMVSVQIGAAVAKTRFDEVEPVGAATLRLVIGAVVLLLVVRPRVRHWTRAQWTAAALLGLALGGMNVLIYVAFASIPIGVAVTVEFLGPLVLSLVHTRRWRDVTWALLALAGVVLLGVGPAAVTAVGGVLAAVAAAACWAGYIVMNRRVGAAIPGVDGLAVSMVVAMVVSLPTGLGPAVEGVAAHPTLLLVFGAVAVLSSVLPYALEMLALRRMPTRVFGVLQSLGPGIAALAGLVVLHEALATQEVVALACVSVASIGVTLSARRGRTRPDTGLPPGADQVP</sequence>
<feature type="transmembrane region" description="Helical" evidence="6">
    <location>
        <begin position="171"/>
        <end position="190"/>
    </location>
</feature>
<dbReference type="InterPro" id="IPR037185">
    <property type="entry name" value="EmrE-like"/>
</dbReference>
<feature type="transmembrane region" description="Helical" evidence="6">
    <location>
        <begin position="37"/>
        <end position="55"/>
    </location>
</feature>
<feature type="transmembrane region" description="Helical" evidence="6">
    <location>
        <begin position="202"/>
        <end position="221"/>
    </location>
</feature>
<comment type="caution">
    <text evidence="8">The sequence shown here is derived from an EMBL/GenBank/DDBJ whole genome shotgun (WGS) entry which is preliminary data.</text>
</comment>
<comment type="similarity">
    <text evidence="2">Belongs to the EamA transporter family.</text>
</comment>
<feature type="domain" description="EamA" evidence="7">
    <location>
        <begin position="143"/>
        <end position="275"/>
    </location>
</feature>
<feature type="transmembrane region" description="Helical" evidence="6">
    <location>
        <begin position="118"/>
        <end position="134"/>
    </location>
</feature>
<dbReference type="PANTHER" id="PTHR32322:SF2">
    <property type="entry name" value="EAMA DOMAIN-CONTAINING PROTEIN"/>
    <property type="match status" value="1"/>
</dbReference>
<feature type="transmembrane region" description="Helical" evidence="6">
    <location>
        <begin position="233"/>
        <end position="256"/>
    </location>
</feature>
<evidence type="ECO:0000259" key="7">
    <source>
        <dbReference type="Pfam" id="PF00892"/>
    </source>
</evidence>
<gene>
    <name evidence="8" type="ORF">QUG92_03280</name>
</gene>
<name>A0ABT7T3H3_9MICO</name>
<dbReference type="RefSeq" id="WP_289457650.1">
    <property type="nucleotide sequence ID" value="NZ_JAUCML010000002.1"/>
</dbReference>
<dbReference type="Proteomes" id="UP001237823">
    <property type="component" value="Unassembled WGS sequence"/>
</dbReference>
<feature type="transmembrane region" description="Helical" evidence="6">
    <location>
        <begin position="140"/>
        <end position="159"/>
    </location>
</feature>
<dbReference type="Pfam" id="PF00892">
    <property type="entry name" value="EamA"/>
    <property type="match status" value="1"/>
</dbReference>
<evidence type="ECO:0000256" key="4">
    <source>
        <dbReference type="ARBA" id="ARBA00022989"/>
    </source>
</evidence>
<dbReference type="PANTHER" id="PTHR32322">
    <property type="entry name" value="INNER MEMBRANE TRANSPORTER"/>
    <property type="match status" value="1"/>
</dbReference>
<keyword evidence="5 6" id="KW-0472">Membrane</keyword>
<evidence type="ECO:0000256" key="5">
    <source>
        <dbReference type="ARBA" id="ARBA00023136"/>
    </source>
</evidence>
<evidence type="ECO:0000256" key="2">
    <source>
        <dbReference type="ARBA" id="ARBA00007362"/>
    </source>
</evidence>
<proteinExistence type="inferred from homology"/>
<keyword evidence="9" id="KW-1185">Reference proteome</keyword>
<evidence type="ECO:0000313" key="8">
    <source>
        <dbReference type="EMBL" id="MDM7884116.1"/>
    </source>
</evidence>
<comment type="subcellular location">
    <subcellularLocation>
        <location evidence="1">Membrane</location>
        <topology evidence="1">Multi-pass membrane protein</topology>
    </subcellularLocation>
</comment>